<keyword evidence="4" id="KW-1185">Reference proteome</keyword>
<dbReference type="EMBL" id="GG745330">
    <property type="protein sequence ID" value="KNE56796.1"/>
    <property type="molecule type" value="Genomic_DNA"/>
</dbReference>
<protein>
    <submittedName>
        <fullName evidence="3">Uncharacterized protein</fullName>
    </submittedName>
</protein>
<sequence length="283" mass="29829">MNGRQSDMNQPSSSSSSSSSTMTSTSNSDPPPPMSQQRQLTTTAASNTYTDVLKNSARTGLVGAAVGAALGSARRLPVAPTSANMCLMWGAVSFAFFAARKEVAAHLATLDANQPRKPVVLNRHHLLASTAAGLATGAATTALVHGPRAAIPASLIAGLLSGTGQLVVTWGRHARQDALLWRAKQQGLVVTDEGVCAPDVPEPRAPGLWESVSAQVHDVLVHTTWLPVRALSDEAYLESLREQLAAQDASIAKYDRVLKRLQARMQDLHANGEADETSVPADQ</sequence>
<proteinExistence type="predicted"/>
<gene>
    <name evidence="3" type="ORF">AMAG_02572</name>
</gene>
<reference evidence="4" key="2">
    <citation type="submission" date="2009-11" db="EMBL/GenBank/DDBJ databases">
        <title>The Genome Sequence of Allomyces macrogynus strain ATCC 38327.</title>
        <authorList>
            <consortium name="The Broad Institute Genome Sequencing Platform"/>
            <person name="Russ C."/>
            <person name="Cuomo C."/>
            <person name="Shea T."/>
            <person name="Young S.K."/>
            <person name="Zeng Q."/>
            <person name="Koehrsen M."/>
            <person name="Haas B."/>
            <person name="Borodovsky M."/>
            <person name="Guigo R."/>
            <person name="Alvarado L."/>
            <person name="Berlin A."/>
            <person name="Borenstein D."/>
            <person name="Chen Z."/>
            <person name="Engels R."/>
            <person name="Freedman E."/>
            <person name="Gellesch M."/>
            <person name="Goldberg J."/>
            <person name="Griggs A."/>
            <person name="Gujja S."/>
            <person name="Heiman D."/>
            <person name="Hepburn T."/>
            <person name="Howarth C."/>
            <person name="Jen D."/>
            <person name="Larson L."/>
            <person name="Lewis B."/>
            <person name="Mehta T."/>
            <person name="Park D."/>
            <person name="Pearson M."/>
            <person name="Roberts A."/>
            <person name="Saif S."/>
            <person name="Shenoy N."/>
            <person name="Sisk P."/>
            <person name="Stolte C."/>
            <person name="Sykes S."/>
            <person name="Walk T."/>
            <person name="White J."/>
            <person name="Yandava C."/>
            <person name="Burger G."/>
            <person name="Gray M.W."/>
            <person name="Holland P.W.H."/>
            <person name="King N."/>
            <person name="Lang F.B.F."/>
            <person name="Roger A.J."/>
            <person name="Ruiz-Trillo I."/>
            <person name="Lander E."/>
            <person name="Nusbaum C."/>
        </authorList>
    </citation>
    <scope>NUCLEOTIDE SEQUENCE [LARGE SCALE GENOMIC DNA]</scope>
    <source>
        <strain evidence="4">ATCC 38327</strain>
    </source>
</reference>
<dbReference type="Proteomes" id="UP000054350">
    <property type="component" value="Unassembled WGS sequence"/>
</dbReference>
<name>A0A0L0S316_ALLM3</name>
<feature type="region of interest" description="Disordered" evidence="2">
    <location>
        <begin position="1"/>
        <end position="41"/>
    </location>
</feature>
<feature type="compositionally biased region" description="Low complexity" evidence="2">
    <location>
        <begin position="1"/>
        <end position="28"/>
    </location>
</feature>
<keyword evidence="1" id="KW-0175">Coiled coil</keyword>
<dbReference type="VEuPathDB" id="FungiDB:AMAG_02572"/>
<reference evidence="3 4" key="1">
    <citation type="submission" date="2009-11" db="EMBL/GenBank/DDBJ databases">
        <title>Annotation of Allomyces macrogynus ATCC 38327.</title>
        <authorList>
            <consortium name="The Broad Institute Genome Sequencing Platform"/>
            <person name="Russ C."/>
            <person name="Cuomo C."/>
            <person name="Burger G."/>
            <person name="Gray M.W."/>
            <person name="Holland P.W.H."/>
            <person name="King N."/>
            <person name="Lang F.B.F."/>
            <person name="Roger A.J."/>
            <person name="Ruiz-Trillo I."/>
            <person name="Young S.K."/>
            <person name="Zeng Q."/>
            <person name="Gargeya S."/>
            <person name="Fitzgerald M."/>
            <person name="Haas B."/>
            <person name="Abouelleil A."/>
            <person name="Alvarado L."/>
            <person name="Arachchi H.M."/>
            <person name="Berlin A."/>
            <person name="Chapman S.B."/>
            <person name="Gearin G."/>
            <person name="Goldberg J."/>
            <person name="Griggs A."/>
            <person name="Gujja S."/>
            <person name="Hansen M."/>
            <person name="Heiman D."/>
            <person name="Howarth C."/>
            <person name="Larimer J."/>
            <person name="Lui A."/>
            <person name="MacDonald P.J.P."/>
            <person name="McCowen C."/>
            <person name="Montmayeur A."/>
            <person name="Murphy C."/>
            <person name="Neiman D."/>
            <person name="Pearson M."/>
            <person name="Priest M."/>
            <person name="Roberts A."/>
            <person name="Saif S."/>
            <person name="Shea T."/>
            <person name="Sisk P."/>
            <person name="Stolte C."/>
            <person name="Sykes S."/>
            <person name="Wortman J."/>
            <person name="Nusbaum C."/>
            <person name="Birren B."/>
        </authorList>
    </citation>
    <scope>NUCLEOTIDE SEQUENCE [LARGE SCALE GENOMIC DNA]</scope>
    <source>
        <strain evidence="3 4">ATCC 38327</strain>
    </source>
</reference>
<feature type="coiled-coil region" evidence="1">
    <location>
        <begin position="237"/>
        <end position="271"/>
    </location>
</feature>
<dbReference type="OrthoDB" id="432685at2759"/>
<evidence type="ECO:0000256" key="2">
    <source>
        <dbReference type="SAM" id="MobiDB-lite"/>
    </source>
</evidence>
<accession>A0A0L0S316</accession>
<dbReference type="STRING" id="578462.A0A0L0S316"/>
<dbReference type="PANTHER" id="PTHR41390:SF1">
    <property type="entry name" value="NADH-UBIQUINONE OXIDOREDUCTASE 213 KDA SUBUNIT"/>
    <property type="match status" value="1"/>
</dbReference>
<organism evidence="3 4">
    <name type="scientific">Allomyces macrogynus (strain ATCC 38327)</name>
    <name type="common">Allomyces javanicus var. macrogynus</name>
    <dbReference type="NCBI Taxonomy" id="578462"/>
    <lineage>
        <taxon>Eukaryota</taxon>
        <taxon>Fungi</taxon>
        <taxon>Fungi incertae sedis</taxon>
        <taxon>Blastocladiomycota</taxon>
        <taxon>Blastocladiomycetes</taxon>
        <taxon>Blastocladiales</taxon>
        <taxon>Blastocladiaceae</taxon>
        <taxon>Allomyces</taxon>
    </lineage>
</organism>
<evidence type="ECO:0000313" key="4">
    <source>
        <dbReference type="Proteomes" id="UP000054350"/>
    </source>
</evidence>
<evidence type="ECO:0000256" key="1">
    <source>
        <dbReference type="SAM" id="Coils"/>
    </source>
</evidence>
<evidence type="ECO:0000313" key="3">
    <source>
        <dbReference type="EMBL" id="KNE56796.1"/>
    </source>
</evidence>
<dbReference type="AlphaFoldDB" id="A0A0L0S316"/>
<dbReference type="PANTHER" id="PTHR41390">
    <property type="entry name" value="CHROMOSOME 7, WHOLE GENOME SHOTGUN SEQUENCE"/>
    <property type="match status" value="1"/>
</dbReference>